<feature type="compositionally biased region" description="Pro residues" evidence="1">
    <location>
        <begin position="537"/>
        <end position="551"/>
    </location>
</feature>
<feature type="region of interest" description="Disordered" evidence="1">
    <location>
        <begin position="159"/>
        <end position="189"/>
    </location>
</feature>
<evidence type="ECO:0000259" key="2">
    <source>
        <dbReference type="SMART" id="SM00343"/>
    </source>
</evidence>
<feature type="domain" description="CCHC-type" evidence="2">
    <location>
        <begin position="619"/>
        <end position="635"/>
    </location>
</feature>
<protein>
    <recommendedName>
        <fullName evidence="2">CCHC-type domain-containing protein</fullName>
    </recommendedName>
</protein>
<feature type="compositionally biased region" description="Polar residues" evidence="1">
    <location>
        <begin position="876"/>
        <end position="894"/>
    </location>
</feature>
<evidence type="ECO:0000313" key="3">
    <source>
        <dbReference type="EMBL" id="KAK1612063.1"/>
    </source>
</evidence>
<feature type="region of interest" description="Disordered" evidence="1">
    <location>
        <begin position="275"/>
        <end position="296"/>
    </location>
</feature>
<organism evidence="3 4">
    <name type="scientific">Lolium multiflorum</name>
    <name type="common">Italian ryegrass</name>
    <name type="synonym">Lolium perenne subsp. multiflorum</name>
    <dbReference type="NCBI Taxonomy" id="4521"/>
    <lineage>
        <taxon>Eukaryota</taxon>
        <taxon>Viridiplantae</taxon>
        <taxon>Streptophyta</taxon>
        <taxon>Embryophyta</taxon>
        <taxon>Tracheophyta</taxon>
        <taxon>Spermatophyta</taxon>
        <taxon>Magnoliopsida</taxon>
        <taxon>Liliopsida</taxon>
        <taxon>Poales</taxon>
        <taxon>Poaceae</taxon>
        <taxon>BOP clade</taxon>
        <taxon>Pooideae</taxon>
        <taxon>Poodae</taxon>
        <taxon>Poeae</taxon>
        <taxon>Poeae Chloroplast Group 2 (Poeae type)</taxon>
        <taxon>Loliodinae</taxon>
        <taxon>Loliinae</taxon>
        <taxon>Lolium</taxon>
    </lineage>
</organism>
<feature type="region of interest" description="Disordered" evidence="1">
    <location>
        <begin position="426"/>
        <end position="592"/>
    </location>
</feature>
<dbReference type="Gene3D" id="4.10.60.10">
    <property type="entry name" value="Zinc finger, CCHC-type"/>
    <property type="match status" value="1"/>
</dbReference>
<evidence type="ECO:0000313" key="4">
    <source>
        <dbReference type="Proteomes" id="UP001231189"/>
    </source>
</evidence>
<dbReference type="EMBL" id="JAUUTY010000007">
    <property type="protein sequence ID" value="KAK1612063.1"/>
    <property type="molecule type" value="Genomic_DNA"/>
</dbReference>
<feature type="compositionally biased region" description="Pro residues" evidence="1">
    <location>
        <begin position="459"/>
        <end position="469"/>
    </location>
</feature>
<reference evidence="3" key="1">
    <citation type="submission" date="2023-07" db="EMBL/GenBank/DDBJ databases">
        <title>A chromosome-level genome assembly of Lolium multiflorum.</title>
        <authorList>
            <person name="Chen Y."/>
            <person name="Copetti D."/>
            <person name="Kolliker R."/>
            <person name="Studer B."/>
        </authorList>
    </citation>
    <scope>NUCLEOTIDE SEQUENCE</scope>
    <source>
        <strain evidence="3">02402/16</strain>
        <tissue evidence="3">Leaf</tissue>
    </source>
</reference>
<proteinExistence type="predicted"/>
<feature type="compositionally biased region" description="Polar residues" evidence="1">
    <location>
        <begin position="1041"/>
        <end position="1050"/>
    </location>
</feature>
<feature type="region of interest" description="Disordered" evidence="1">
    <location>
        <begin position="47"/>
        <end position="76"/>
    </location>
</feature>
<dbReference type="Proteomes" id="UP001231189">
    <property type="component" value="Unassembled WGS sequence"/>
</dbReference>
<gene>
    <name evidence="3" type="ORF">QYE76_035736</name>
</gene>
<dbReference type="PANTHER" id="PTHR33170:SF48">
    <property type="entry name" value="CCHC-TYPE DOMAIN-CONTAINING PROTEIN"/>
    <property type="match status" value="1"/>
</dbReference>
<evidence type="ECO:0000256" key="1">
    <source>
        <dbReference type="SAM" id="MobiDB-lite"/>
    </source>
</evidence>
<dbReference type="InterPro" id="IPR036875">
    <property type="entry name" value="Znf_CCHC_sf"/>
</dbReference>
<dbReference type="SMART" id="SM00343">
    <property type="entry name" value="ZnF_C2HC"/>
    <property type="match status" value="2"/>
</dbReference>
<name>A0AAD8VPH8_LOLMU</name>
<comment type="caution">
    <text evidence="3">The sequence shown here is derived from an EMBL/GenBank/DDBJ whole genome shotgun (WGS) entry which is preliminary data.</text>
</comment>
<dbReference type="GO" id="GO:0008270">
    <property type="term" value="F:zinc ion binding"/>
    <property type="evidence" value="ECO:0007669"/>
    <property type="project" value="InterPro"/>
</dbReference>
<feature type="compositionally biased region" description="Low complexity" evidence="1">
    <location>
        <begin position="170"/>
        <end position="185"/>
    </location>
</feature>
<keyword evidence="4" id="KW-1185">Reference proteome</keyword>
<feature type="compositionally biased region" description="Low complexity" evidence="1">
    <location>
        <begin position="376"/>
        <end position="387"/>
    </location>
</feature>
<dbReference type="GO" id="GO:0003676">
    <property type="term" value="F:nucleic acid binding"/>
    <property type="evidence" value="ECO:0007669"/>
    <property type="project" value="InterPro"/>
</dbReference>
<feature type="compositionally biased region" description="Gly residues" evidence="1">
    <location>
        <begin position="853"/>
        <end position="862"/>
    </location>
</feature>
<dbReference type="InterPro" id="IPR001878">
    <property type="entry name" value="Znf_CCHC"/>
</dbReference>
<feature type="region of interest" description="Disordered" evidence="1">
    <location>
        <begin position="991"/>
        <end position="1055"/>
    </location>
</feature>
<feature type="region of interest" description="Disordered" evidence="1">
    <location>
        <begin position="376"/>
        <end position="407"/>
    </location>
</feature>
<feature type="region of interest" description="Disordered" evidence="1">
    <location>
        <begin position="844"/>
        <end position="894"/>
    </location>
</feature>
<sequence length="1173" mass="125609">MHPLPPAISRPSAAAAPPFRALRYAAEEANVVPGQSSAGIFPTTQGERFGARSPGQARPPILPTLPPPGLTGGTGRHVRASWLAAPASSRSPEADPLPGSAGCGWRARWWDSAALTLPAARRPSSCLVQVREELGEPCDPFNDGSISEAGVLAVRPTRGPVHGGTTSGLAHATSTSRGAATTSKSPCGHASVRRSVSLSAQLAPWRNCLVLPQISRRRSPRKCLTLPLGGDGEGISESGGAVQGSARVGGGQGSRGFGCGGTFSSSVPDPWRGAIDLGGARPEEGSASPSRSTKDPEVRDFDLFIGSFRPISIQASALSGGAASSYLNKGGIVHSEQNRDCASLKGGFSAEVQRQNGGVNWDSSLRYESIMSKDQAGGAARSSQASAVPNVHGYGRSKSPDAANVGSDQSRRWGIAQGSYCGNFSAGPQSSGLANGEDSAGQRRPCTKGGDPRVRLSPSRPPPPLPPDRPGLVVLGVEDFEQEEPLTMADRGRGRGRGNNGRGDRQQQQNQQFQPDFNQMQGYPFPPQAPYGFMPGAMPPPWFGGPFPPYPQQNGGQGQQAPGDYGGRNKNQQGRFQQKKKGPVQAESSGSNSLNYADTICEGCGEPGHLKAACSKGACCFICKASNHAVEDCPVLKRPHQIARYIGSSANGLGFYHIEAPEISVNPISSTRNCGVVTIEDGEISREDLGREFSNIYKTNWPWQIRELGDWSYLVKFPPHIPVEQVIGYPRFGLAKEGVTVSVTKWFDDPEPVETLIETWVQIRGLLPPWCEWNIIDQAVSVCGLLKKVDWQSIFKNCAEVVRVEILCRDPNRIPAGRLFNFHGKLFQLQFTAELPIAAGGQRELHTGQDSGNLGGGTGNGNNGMDTDGRSETDRNTTNPQASGGSNQQVETGNANHGRQNAMLAADNSDEVIPGCEVYKLLMEKGAIGTDGQFIWDASNNADESVRSEVNSFWNEDGQSFAERMEEAATEQIHLPEDIMPAFHDLMKDREDQGAGKKQKKSWGPVQPSRQSDRIDRSKNVMDKAMELKEKKNTLGAASKMTGSDNTQMGFSDGNPDPRLEVDVLSDDVCPRTPDQYNTDQEFDDRGVGITPIIPKDMAGSFQNHGLGFGGKIQVRSGEETEDGAIADAGLKCSSFDWISTWKSSTTSLHQGRASEAYLSKHPEEADNIHVVI</sequence>
<feature type="domain" description="CCHC-type" evidence="2">
    <location>
        <begin position="600"/>
        <end position="616"/>
    </location>
</feature>
<dbReference type="SUPFAM" id="SSF57756">
    <property type="entry name" value="Retrovirus zinc finger-like domains"/>
    <property type="match status" value="1"/>
</dbReference>
<feature type="compositionally biased region" description="Pro residues" evidence="1">
    <location>
        <begin position="60"/>
        <end position="69"/>
    </location>
</feature>
<accession>A0AAD8VPH8</accession>
<dbReference type="AlphaFoldDB" id="A0AAD8VPH8"/>
<feature type="compositionally biased region" description="Basic and acidic residues" evidence="1">
    <location>
        <begin position="1011"/>
        <end position="1033"/>
    </location>
</feature>
<dbReference type="PANTHER" id="PTHR33170">
    <property type="entry name" value="DUF4283 DOMAIN-CONTAINING PROTEIN-RELATED"/>
    <property type="match status" value="1"/>
</dbReference>